<keyword evidence="8" id="KW-1185">Reference proteome</keyword>
<dbReference type="AlphaFoldDB" id="A0A2T0X1H9"/>
<dbReference type="OrthoDB" id="9812084at2"/>
<feature type="transmembrane region" description="Helical" evidence="6">
    <location>
        <begin position="45"/>
        <end position="66"/>
    </location>
</feature>
<keyword evidence="5 6" id="KW-0472">Membrane</keyword>
<dbReference type="Pfam" id="PF01810">
    <property type="entry name" value="LysE"/>
    <property type="match status" value="1"/>
</dbReference>
<evidence type="ECO:0000256" key="6">
    <source>
        <dbReference type="SAM" id="Phobius"/>
    </source>
</evidence>
<reference evidence="7 8" key="1">
    <citation type="submission" date="2018-03" db="EMBL/GenBank/DDBJ databases">
        <title>Genomic Encyclopedia of Archaeal and Bacterial Type Strains, Phase II (KMG-II): from individual species to whole genera.</title>
        <authorList>
            <person name="Goeker M."/>
        </authorList>
    </citation>
    <scope>NUCLEOTIDE SEQUENCE [LARGE SCALE GENOMIC DNA]</scope>
    <source>
        <strain evidence="7 8">DSM 29318</strain>
    </source>
</reference>
<comment type="subcellular location">
    <subcellularLocation>
        <location evidence="1">Cell membrane</location>
        <topology evidence="1">Multi-pass membrane protein</topology>
    </subcellularLocation>
</comment>
<dbReference type="GO" id="GO:0015171">
    <property type="term" value="F:amino acid transmembrane transporter activity"/>
    <property type="evidence" value="ECO:0007669"/>
    <property type="project" value="TreeGrafter"/>
</dbReference>
<dbReference type="InterPro" id="IPR001123">
    <property type="entry name" value="LeuE-type"/>
</dbReference>
<feature type="transmembrane region" description="Helical" evidence="6">
    <location>
        <begin position="73"/>
        <end position="91"/>
    </location>
</feature>
<sequence length="202" mass="21295">MTAELFLALTLFALSTLYTPGPNNLMLMASGANYGLRRTVPHLLGVALGFPLLAMAVGFGIAALFRAVPAMEVVLKVLAVAFLLWLAWKVGTSAPPEEAKAEGRPLTFAQATAFQWVNPKAWAMALGAMTAFAASGGFAQVLIVAATFAAFGLGSATAWTAIGTQIRRILSTPRRLRAFNWTMAALLVLSLFPILGTDLAPS</sequence>
<dbReference type="Proteomes" id="UP000238801">
    <property type="component" value="Unassembled WGS sequence"/>
</dbReference>
<gene>
    <name evidence="7" type="ORF">BCF33_1656</name>
</gene>
<feature type="transmembrane region" description="Helical" evidence="6">
    <location>
        <begin position="178"/>
        <end position="196"/>
    </location>
</feature>
<dbReference type="GO" id="GO:0033228">
    <property type="term" value="P:cysteine export across plasma membrane"/>
    <property type="evidence" value="ECO:0007669"/>
    <property type="project" value="TreeGrafter"/>
</dbReference>
<protein>
    <submittedName>
        <fullName evidence="7">Threonine/homoserine/homoserine lactone efflux protein</fullName>
    </submittedName>
</protein>
<evidence type="ECO:0000256" key="5">
    <source>
        <dbReference type="ARBA" id="ARBA00023136"/>
    </source>
</evidence>
<organism evidence="7 8">
    <name type="scientific">Hasllibacter halocynthiae</name>
    <dbReference type="NCBI Taxonomy" id="595589"/>
    <lineage>
        <taxon>Bacteria</taxon>
        <taxon>Pseudomonadati</taxon>
        <taxon>Pseudomonadota</taxon>
        <taxon>Alphaproteobacteria</taxon>
        <taxon>Rhodobacterales</taxon>
        <taxon>Roseobacteraceae</taxon>
        <taxon>Hasllibacter</taxon>
    </lineage>
</organism>
<feature type="transmembrane region" description="Helical" evidence="6">
    <location>
        <begin position="138"/>
        <end position="166"/>
    </location>
</feature>
<keyword evidence="3 6" id="KW-0812">Transmembrane</keyword>
<name>A0A2T0X1H9_9RHOB</name>
<keyword evidence="2" id="KW-1003">Cell membrane</keyword>
<evidence type="ECO:0000313" key="8">
    <source>
        <dbReference type="Proteomes" id="UP000238801"/>
    </source>
</evidence>
<accession>A0A2T0X1H9</accession>
<evidence type="ECO:0000256" key="4">
    <source>
        <dbReference type="ARBA" id="ARBA00022989"/>
    </source>
</evidence>
<dbReference type="PANTHER" id="PTHR30086:SF20">
    <property type="entry name" value="ARGININE EXPORTER PROTEIN ARGO-RELATED"/>
    <property type="match status" value="1"/>
</dbReference>
<evidence type="ECO:0000256" key="2">
    <source>
        <dbReference type="ARBA" id="ARBA00022475"/>
    </source>
</evidence>
<dbReference type="RefSeq" id="WP_106160465.1">
    <property type="nucleotide sequence ID" value="NZ_PVTT01000002.1"/>
</dbReference>
<dbReference type="GO" id="GO:0005886">
    <property type="term" value="C:plasma membrane"/>
    <property type="evidence" value="ECO:0007669"/>
    <property type="project" value="UniProtKB-SubCell"/>
</dbReference>
<comment type="caution">
    <text evidence="7">The sequence shown here is derived from an EMBL/GenBank/DDBJ whole genome shotgun (WGS) entry which is preliminary data.</text>
</comment>
<evidence type="ECO:0000256" key="1">
    <source>
        <dbReference type="ARBA" id="ARBA00004651"/>
    </source>
</evidence>
<dbReference type="PANTHER" id="PTHR30086">
    <property type="entry name" value="ARGININE EXPORTER PROTEIN ARGO"/>
    <property type="match status" value="1"/>
</dbReference>
<evidence type="ECO:0000313" key="7">
    <source>
        <dbReference type="EMBL" id="PRY92802.1"/>
    </source>
</evidence>
<dbReference type="EMBL" id="PVTT01000002">
    <property type="protein sequence ID" value="PRY92802.1"/>
    <property type="molecule type" value="Genomic_DNA"/>
</dbReference>
<proteinExistence type="predicted"/>
<keyword evidence="4 6" id="KW-1133">Transmembrane helix</keyword>
<evidence type="ECO:0000256" key="3">
    <source>
        <dbReference type="ARBA" id="ARBA00022692"/>
    </source>
</evidence>